<sequence>MRITPSQITPVNALETGEQLCGSTQVRQEEGEQVAARNFSDHADAPDSLRIIENDARMKTALIDEARRQRTKRFVSGVDPLIVGPLLARAIAAVVASVRNKDEAAAPAKTDRFVFLTIDKESPAWGTLSAIQTATQALLAAAVTQHGELGFAVAEGFIERLLDPSGERARSLPLEVSRVVDNETKRQRLSELAALLYCAARVKISPSTREITVEGGIALNQFNPALEGEALRRRMFERPSLPEHELQDKIYFDGNTLVNAVGKSVSELAEEPSLLNIPAYARLSASDRLEAVERFLDERGLDYQYPIGGMENAMASVLKAAALARGNPAPEPYATEADVFRAFIALVNDWQQVDGTLIDPRVLLGINLAKTRGIALAGNTPEERFADLCSYLNDVLIEYSGPPHFDERAVTLEILMEETGLSAAQLIQPLKTTGKRMLDTFLDRSKQTPISDAALIADNGAEIHVPSVARKLKKAESTFRTDGRFDAPYFSAAARLRLRTVDKVPQTEAAIEAILAELVKTAQKEESDARTAEAVREIAKQHPPRIIDPFVGPIVNSVNWILARVKEHDSERGTNIRHWLDNMPILSNVIGFAEGVETANLEQIINSLPVVGTAYNMGDGLRTGDHERFGMAVVSMVPLVGPGVTIAEGIANDDTAQVVGGILGLALDAAPFAEGKGKAGGVRKVISYSALDDARMASRSIPFEGISRPLQVQVNQSLTALRDLGFAPDAKALKIARVKVPGKAAPKPVPSISTIRSLDVVRVAKKLEGYEVATRPAMLQRTASGMLWDPATAAHYAELEGNLYRLAPDRAKTTPERPIWNVVSPDGSNRVMTVRLEYIFGPEMHKAGWVVARDLPGLNGGGRTTVTATGTVGGREFTDSSAKARIDAMMDAKAEVIKQETAENMAKGMNERKATASARGKIKKAIEDEAKGKRTLISDFIAEKTATRGADDKGPVPNGDMFTAHAEIAVIQKAYEAGVTVGAELRMTVRGKDVCGSCKEHIPEAAKAAGLSAIIVEATDDLDGKPKTYYWEQGMDKLEVRQ</sequence>
<evidence type="ECO:0000259" key="1">
    <source>
        <dbReference type="Pfam" id="PF24241"/>
    </source>
</evidence>
<accession>A0A2N7WZF9</accession>
<feature type="domain" description="Putative cytidine deaminase C-terminal" evidence="1">
    <location>
        <begin position="929"/>
        <end position="1039"/>
    </location>
</feature>
<dbReference type="OrthoDB" id="9135857at2"/>
<dbReference type="RefSeq" id="WP_018442859.1">
    <property type="nucleotide sequence ID" value="NZ_KB890196.1"/>
</dbReference>
<dbReference type="Proteomes" id="UP000235777">
    <property type="component" value="Unassembled WGS sequence"/>
</dbReference>
<evidence type="ECO:0000313" key="2">
    <source>
        <dbReference type="EMBL" id="PMS34625.1"/>
    </source>
</evidence>
<comment type="caution">
    <text evidence="2">The sequence shown here is derived from an EMBL/GenBank/DDBJ whole genome shotgun (WGS) entry which is preliminary data.</text>
</comment>
<gene>
    <name evidence="2" type="ORF">C0Z20_21485</name>
</gene>
<reference evidence="2 3" key="1">
    <citation type="submission" date="2018-01" db="EMBL/GenBank/DDBJ databases">
        <title>Whole genome analyses suggest that Burkholderia sensu lato contains two further novel genera in the rhizoxinica-symbiotica group Mycetohabitans gen. nov., and Trinickia gen. nov.: implications for the evolution of diazotrophy and nodulation in the Burkholderiaceae.</title>
        <authorList>
            <person name="Estrada-de los Santos P."/>
            <person name="Palmer M."/>
            <person name="Chavez-Ramirez B."/>
            <person name="Beukes C."/>
            <person name="Steenkamp E.T."/>
            <person name="Hirsch A.M."/>
            <person name="Manyaka P."/>
            <person name="Maluk M."/>
            <person name="Lafos M."/>
            <person name="Crook M."/>
            <person name="Gross E."/>
            <person name="Simon M.F."/>
            <person name="Bueno dos Reis Junior F."/>
            <person name="Poole P.S."/>
            <person name="Venter S.N."/>
            <person name="James E.K."/>
        </authorList>
    </citation>
    <scope>NUCLEOTIDE SEQUENCE [LARGE SCALE GENOMIC DNA]</scope>
    <source>
        <strain evidence="2 3">JPY 581</strain>
    </source>
</reference>
<dbReference type="EMBL" id="PNYC01000015">
    <property type="protein sequence ID" value="PMS34625.1"/>
    <property type="molecule type" value="Genomic_DNA"/>
</dbReference>
<dbReference type="AlphaFoldDB" id="A0A2N7WZF9"/>
<keyword evidence="3" id="KW-1185">Reference proteome</keyword>
<protein>
    <recommendedName>
        <fullName evidence="1">Putative cytidine deaminase C-terminal domain-containing protein</fullName>
    </recommendedName>
</protein>
<evidence type="ECO:0000313" key="3">
    <source>
        <dbReference type="Proteomes" id="UP000235777"/>
    </source>
</evidence>
<dbReference type="InterPro" id="IPR057580">
    <property type="entry name" value="Deam_C"/>
</dbReference>
<dbReference type="STRING" id="863227.GCA_000373005_04255"/>
<dbReference type="Pfam" id="PF24241">
    <property type="entry name" value="Deam_C"/>
    <property type="match status" value="1"/>
</dbReference>
<organism evidence="2 3">
    <name type="scientific">Trinickia symbiotica</name>
    <dbReference type="NCBI Taxonomy" id="863227"/>
    <lineage>
        <taxon>Bacteria</taxon>
        <taxon>Pseudomonadati</taxon>
        <taxon>Pseudomonadota</taxon>
        <taxon>Betaproteobacteria</taxon>
        <taxon>Burkholderiales</taxon>
        <taxon>Burkholderiaceae</taxon>
        <taxon>Trinickia</taxon>
    </lineage>
</organism>
<name>A0A2N7WZF9_9BURK</name>
<proteinExistence type="predicted"/>